<comment type="caution">
    <text evidence="1">The sequence shown here is derived from an EMBL/GenBank/DDBJ whole genome shotgun (WGS) entry which is preliminary data.</text>
</comment>
<reference evidence="1 2" key="1">
    <citation type="journal article" date="2013" name="Genome Announc.">
        <title>Draft Genome Sequence of Arcticibacter svalbardensis Strain MN12-7T, a Member of the Family Sphingobacteriaceae Isolated from an Arctic Soil Sample.</title>
        <authorList>
            <person name="Shivaji S."/>
            <person name="Ara S."/>
            <person name="Prasad S."/>
            <person name="Manasa B.P."/>
            <person name="Begum Z."/>
            <person name="Singh A."/>
            <person name="Kumar Pinnaka A."/>
        </authorList>
    </citation>
    <scope>NUCLEOTIDE SEQUENCE [LARGE SCALE GENOMIC DNA]</scope>
    <source>
        <strain evidence="1 2">MN12-7</strain>
    </source>
</reference>
<dbReference type="EMBL" id="AQPN01000049">
    <property type="protein sequence ID" value="EOR95468.1"/>
    <property type="molecule type" value="Genomic_DNA"/>
</dbReference>
<accession>R9GUU9</accession>
<gene>
    <name evidence="1" type="ORF">ADIARSV_1287</name>
</gene>
<organism evidence="1 2">
    <name type="scientific">Arcticibacter svalbardensis MN12-7</name>
    <dbReference type="NCBI Taxonomy" id="1150600"/>
    <lineage>
        <taxon>Bacteria</taxon>
        <taxon>Pseudomonadati</taxon>
        <taxon>Bacteroidota</taxon>
        <taxon>Sphingobacteriia</taxon>
        <taxon>Sphingobacteriales</taxon>
        <taxon>Sphingobacteriaceae</taxon>
        <taxon>Arcticibacter</taxon>
    </lineage>
</organism>
<evidence type="ECO:0000313" key="1">
    <source>
        <dbReference type="EMBL" id="EOR95468.1"/>
    </source>
</evidence>
<protein>
    <submittedName>
        <fullName evidence="1">Uncharacterized protein</fullName>
    </submittedName>
</protein>
<sequence length="41" mass="4010">MATGAAGCPAIGRINGHFFGLNKRDVPVSADYTASGGVSGS</sequence>
<evidence type="ECO:0000313" key="2">
    <source>
        <dbReference type="Proteomes" id="UP000014174"/>
    </source>
</evidence>
<dbReference type="AlphaFoldDB" id="R9GUU9"/>
<proteinExistence type="predicted"/>
<name>R9GUU9_9SPHI</name>
<dbReference type="STRING" id="1150600.ADIARSV_1287"/>
<keyword evidence="2" id="KW-1185">Reference proteome</keyword>
<dbReference type="Proteomes" id="UP000014174">
    <property type="component" value="Unassembled WGS sequence"/>
</dbReference>